<sequence length="373" mass="40309">MVLKMKVSILSQLFFHLATRMVLVANAQLGTQAGQYADVLRGPVGLPLTHTLPKGEPGTIVEGAARATPSPSTPGVRPREVYNGGYSDTNPIRLRIANGGAGQSGLIREWANAFIQYMVQSNGSKPFQVAWYLGDTTDSLAMLDSGTVDVAATYNPAAEQVLLDSGAATKTVYAFRGYFALVGPKSNPAKLDSAKDNILSMFSKIAVGGKNDDQRPPNPSERLPIRFLSRFDKSATNIRESELFLNIGQIPWALAYAKWYHQYPQFPVQSLRAASVLGEYTLTDTGILATVAKSDDDSSILEQLEVFRAGSPDDQDGKKLLNPCHVLLGAKADPANLDTATAFMDWLVQGGGGRRVVREFGRNGEDGFFEPPP</sequence>
<keyword evidence="1" id="KW-0732">Signal</keyword>
<dbReference type="STRING" id="71717.A0A4Y7SVY3"/>
<feature type="chain" id="PRO_5021342463" description="PBP domain-containing protein" evidence="1">
    <location>
        <begin position="28"/>
        <end position="373"/>
    </location>
</feature>
<dbReference type="PANTHER" id="PTHR37945">
    <property type="entry name" value="EXTRACELLULAR TUNGSTATE BINDING PROTEIN"/>
    <property type="match status" value="1"/>
</dbReference>
<reference evidence="3 4" key="1">
    <citation type="journal article" date="2019" name="Nat. Ecol. Evol.">
        <title>Megaphylogeny resolves global patterns of mushroom evolution.</title>
        <authorList>
            <person name="Varga T."/>
            <person name="Krizsan K."/>
            <person name="Foldi C."/>
            <person name="Dima B."/>
            <person name="Sanchez-Garcia M."/>
            <person name="Sanchez-Ramirez S."/>
            <person name="Szollosi G.J."/>
            <person name="Szarkandi J.G."/>
            <person name="Papp V."/>
            <person name="Albert L."/>
            <person name="Andreopoulos W."/>
            <person name="Angelini C."/>
            <person name="Antonin V."/>
            <person name="Barry K.W."/>
            <person name="Bougher N.L."/>
            <person name="Buchanan P."/>
            <person name="Buyck B."/>
            <person name="Bense V."/>
            <person name="Catcheside P."/>
            <person name="Chovatia M."/>
            <person name="Cooper J."/>
            <person name="Damon W."/>
            <person name="Desjardin D."/>
            <person name="Finy P."/>
            <person name="Geml J."/>
            <person name="Haridas S."/>
            <person name="Hughes K."/>
            <person name="Justo A."/>
            <person name="Karasinski D."/>
            <person name="Kautmanova I."/>
            <person name="Kiss B."/>
            <person name="Kocsube S."/>
            <person name="Kotiranta H."/>
            <person name="LaButti K.M."/>
            <person name="Lechner B.E."/>
            <person name="Liimatainen K."/>
            <person name="Lipzen A."/>
            <person name="Lukacs Z."/>
            <person name="Mihaltcheva S."/>
            <person name="Morgado L.N."/>
            <person name="Niskanen T."/>
            <person name="Noordeloos M.E."/>
            <person name="Ohm R.A."/>
            <person name="Ortiz-Santana B."/>
            <person name="Ovrebo C."/>
            <person name="Racz N."/>
            <person name="Riley R."/>
            <person name="Savchenko A."/>
            <person name="Shiryaev A."/>
            <person name="Soop K."/>
            <person name="Spirin V."/>
            <person name="Szebenyi C."/>
            <person name="Tomsovsky M."/>
            <person name="Tulloss R.E."/>
            <person name="Uehling J."/>
            <person name="Grigoriev I.V."/>
            <person name="Vagvolgyi C."/>
            <person name="Papp T."/>
            <person name="Martin F.M."/>
            <person name="Miettinen O."/>
            <person name="Hibbett D.S."/>
            <person name="Nagy L.G."/>
        </authorList>
    </citation>
    <scope>NUCLEOTIDE SEQUENCE [LARGE SCALE GENOMIC DNA]</scope>
    <source>
        <strain evidence="3 4">FP101781</strain>
    </source>
</reference>
<comment type="caution">
    <text evidence="3">The sequence shown here is derived from an EMBL/GenBank/DDBJ whole genome shotgun (WGS) entry which is preliminary data.</text>
</comment>
<feature type="domain" description="PBP" evidence="2">
    <location>
        <begin position="90"/>
        <end position="348"/>
    </location>
</feature>
<gene>
    <name evidence="3" type="ORF">FA13DRAFT_1109026</name>
</gene>
<dbReference type="PANTHER" id="PTHR37945:SF1">
    <property type="entry name" value="EXTRACELLULAR TUNGSTATE BINDING PROTEIN"/>
    <property type="match status" value="1"/>
</dbReference>
<protein>
    <recommendedName>
        <fullName evidence="2">PBP domain-containing protein</fullName>
    </recommendedName>
</protein>
<accession>A0A4Y7SVY3</accession>
<evidence type="ECO:0000259" key="2">
    <source>
        <dbReference type="Pfam" id="PF12849"/>
    </source>
</evidence>
<dbReference type="SUPFAM" id="SSF53850">
    <property type="entry name" value="Periplasmic binding protein-like II"/>
    <property type="match status" value="1"/>
</dbReference>
<dbReference type="AlphaFoldDB" id="A0A4Y7SVY3"/>
<proteinExistence type="predicted"/>
<dbReference type="EMBL" id="QPFP01000051">
    <property type="protein sequence ID" value="TEB26035.1"/>
    <property type="molecule type" value="Genomic_DNA"/>
</dbReference>
<keyword evidence="4" id="KW-1185">Reference proteome</keyword>
<dbReference type="OrthoDB" id="10260248at2759"/>
<evidence type="ECO:0000313" key="4">
    <source>
        <dbReference type="Proteomes" id="UP000298030"/>
    </source>
</evidence>
<evidence type="ECO:0000256" key="1">
    <source>
        <dbReference type="SAM" id="SignalP"/>
    </source>
</evidence>
<evidence type="ECO:0000313" key="3">
    <source>
        <dbReference type="EMBL" id="TEB26035.1"/>
    </source>
</evidence>
<name>A0A4Y7SVY3_COPMI</name>
<dbReference type="InterPro" id="IPR024370">
    <property type="entry name" value="PBP_domain"/>
</dbReference>
<dbReference type="Proteomes" id="UP000298030">
    <property type="component" value="Unassembled WGS sequence"/>
</dbReference>
<dbReference type="InterPro" id="IPR052738">
    <property type="entry name" value="ABC-Tungstate_binding"/>
</dbReference>
<organism evidence="3 4">
    <name type="scientific">Coprinellus micaceus</name>
    <name type="common">Glistening ink-cap mushroom</name>
    <name type="synonym">Coprinus micaceus</name>
    <dbReference type="NCBI Taxonomy" id="71717"/>
    <lineage>
        <taxon>Eukaryota</taxon>
        <taxon>Fungi</taxon>
        <taxon>Dikarya</taxon>
        <taxon>Basidiomycota</taxon>
        <taxon>Agaricomycotina</taxon>
        <taxon>Agaricomycetes</taxon>
        <taxon>Agaricomycetidae</taxon>
        <taxon>Agaricales</taxon>
        <taxon>Agaricineae</taxon>
        <taxon>Psathyrellaceae</taxon>
        <taxon>Coprinellus</taxon>
    </lineage>
</organism>
<feature type="signal peptide" evidence="1">
    <location>
        <begin position="1"/>
        <end position="27"/>
    </location>
</feature>
<dbReference type="Gene3D" id="3.40.190.10">
    <property type="entry name" value="Periplasmic binding protein-like II"/>
    <property type="match status" value="2"/>
</dbReference>
<dbReference type="Pfam" id="PF12849">
    <property type="entry name" value="PBP_like_2"/>
    <property type="match status" value="1"/>
</dbReference>